<name>A0A7X3SJ54_9FIRM</name>
<dbReference type="EMBL" id="WUQX01000001">
    <property type="protein sequence ID" value="MXP75971.1"/>
    <property type="molecule type" value="Genomic_DNA"/>
</dbReference>
<dbReference type="Gene3D" id="3.30.70.940">
    <property type="entry name" value="NusG, N-terminal domain"/>
    <property type="match status" value="1"/>
</dbReference>
<reference evidence="3 4" key="1">
    <citation type="submission" date="2019-12" db="EMBL/GenBank/DDBJ databases">
        <title>Sporaefaciens musculi gen. nov., sp. nov., a novel bacterium isolated from the caecum of an obese mouse.</title>
        <authorList>
            <person name="Rasmussen T.S."/>
            <person name="Streidl T."/>
            <person name="Hitch T.C.A."/>
            <person name="Wortmann E."/>
            <person name="Deptula P."/>
            <person name="Hansen M."/>
            <person name="Nielsen D.S."/>
            <person name="Clavel T."/>
            <person name="Vogensen F.K."/>
        </authorList>
    </citation>
    <scope>NUCLEOTIDE SEQUENCE [LARGE SCALE GENOMIC DNA]</scope>
    <source>
        <strain evidence="3 4">WCA-9-b2</strain>
    </source>
</reference>
<evidence type="ECO:0000256" key="1">
    <source>
        <dbReference type="ARBA" id="ARBA00023163"/>
    </source>
</evidence>
<evidence type="ECO:0000259" key="2">
    <source>
        <dbReference type="Pfam" id="PF02357"/>
    </source>
</evidence>
<evidence type="ECO:0000313" key="4">
    <source>
        <dbReference type="Proteomes" id="UP000460412"/>
    </source>
</evidence>
<dbReference type="SUPFAM" id="SSF82679">
    <property type="entry name" value="N-utilization substance G protein NusG, N-terminal domain"/>
    <property type="match status" value="1"/>
</dbReference>
<keyword evidence="1" id="KW-0804">Transcription</keyword>
<dbReference type="Pfam" id="PF02357">
    <property type="entry name" value="NusG"/>
    <property type="match status" value="1"/>
</dbReference>
<protein>
    <recommendedName>
        <fullName evidence="2">NusG-like N-terminal domain-containing protein</fullName>
    </recommendedName>
</protein>
<dbReference type="RefSeq" id="WP_159751148.1">
    <property type="nucleotide sequence ID" value="NZ_CASSPE010000120.1"/>
</dbReference>
<organism evidence="3 4">
    <name type="scientific">Sporofaciens musculi</name>
    <dbReference type="NCBI Taxonomy" id="2681861"/>
    <lineage>
        <taxon>Bacteria</taxon>
        <taxon>Bacillati</taxon>
        <taxon>Bacillota</taxon>
        <taxon>Clostridia</taxon>
        <taxon>Lachnospirales</taxon>
        <taxon>Lachnospiraceae</taxon>
        <taxon>Sporofaciens</taxon>
    </lineage>
</organism>
<dbReference type="InterPro" id="IPR036735">
    <property type="entry name" value="NGN_dom_sf"/>
</dbReference>
<dbReference type="Proteomes" id="UP000460412">
    <property type="component" value="Unassembled WGS sequence"/>
</dbReference>
<sequence length="178" mass="20772">MTERISWYVMRTVLGKEQEACALVEKKIDQSLWECCRILKKQQLFRTQGRYLLCRKEMFPGYIFVETRFPGELAEELQKARQFPQLIGSGRAELVSIEPEDLRFLINVCGRKLAQDMKLSTVEVDEKGQVKSAAGVLAPYLNQITRQRLRHRYVMARVQLFNRQEEVLFGIRMEGDPA</sequence>
<dbReference type="InterPro" id="IPR006645">
    <property type="entry name" value="NGN-like_dom"/>
</dbReference>
<keyword evidence="4" id="KW-1185">Reference proteome</keyword>
<feature type="domain" description="NusG-like N-terminal" evidence="2">
    <location>
        <begin position="6"/>
        <end position="102"/>
    </location>
</feature>
<comment type="caution">
    <text evidence="3">The sequence shown here is derived from an EMBL/GenBank/DDBJ whole genome shotgun (WGS) entry which is preliminary data.</text>
</comment>
<dbReference type="GO" id="GO:0006354">
    <property type="term" value="P:DNA-templated transcription elongation"/>
    <property type="evidence" value="ECO:0007669"/>
    <property type="project" value="InterPro"/>
</dbReference>
<gene>
    <name evidence="3" type="ORF">GN277_11425</name>
</gene>
<accession>A0A7X3SJ54</accession>
<dbReference type="AlphaFoldDB" id="A0A7X3SJ54"/>
<proteinExistence type="predicted"/>
<evidence type="ECO:0000313" key="3">
    <source>
        <dbReference type="EMBL" id="MXP75971.1"/>
    </source>
</evidence>